<reference evidence="2" key="1">
    <citation type="submission" date="2016-10" db="EMBL/GenBank/DDBJ databases">
        <authorList>
            <person name="Varghese N."/>
            <person name="Submissions S."/>
        </authorList>
    </citation>
    <scope>NUCLEOTIDE SEQUENCE [LARGE SCALE GENOMIC DNA]</scope>
    <source>
        <strain evidence="2">NLAE-zl-G277</strain>
    </source>
</reference>
<proteinExistence type="predicted"/>
<evidence type="ECO:0000313" key="1">
    <source>
        <dbReference type="EMBL" id="SEU14915.1"/>
    </source>
</evidence>
<dbReference type="Pfam" id="PF19842">
    <property type="entry name" value="YqeC"/>
    <property type="match status" value="1"/>
</dbReference>
<keyword evidence="2" id="KW-1185">Reference proteome</keyword>
<accession>A0A1I0JVG4</accession>
<dbReference type="AlphaFoldDB" id="A0A1I0JVG4"/>
<evidence type="ECO:0000313" key="2">
    <source>
        <dbReference type="Proteomes" id="UP000198508"/>
    </source>
</evidence>
<protein>
    <submittedName>
        <fullName evidence="1">Signal recognition particle subunit FFH/SRP54 (Srp54)</fullName>
    </submittedName>
</protein>
<dbReference type="STRING" id="460384.SAMN05216313_13715"/>
<sequence>MKVYYYNEDKWTESGDLWQALSLDARMKRLRAVRENAPYVISFTGAGGKTSLIRRLACEGRERGLKVLVVTTTHMFRPKQYGVLTRSKGDVRRMLQKESIAVVGKEAGELKITFVGTWFYEQICPLADLVLVEADGSRRLPLKVPGVNEPVVPKNSHMVLSVLGLSALDQPAEKLCFRAEQAEEIMRVHGRPDYKDGGQWIVRPGDVACLMQHAYLYPLRVKYPSIPVIPVFNQADEPAQVQTVRGLLDAMGEERGIACGQLRFAPCVELF</sequence>
<name>A0A1I0JVG4_9FIRM</name>
<dbReference type="EMBL" id="FOIM01000037">
    <property type="protein sequence ID" value="SEU14915.1"/>
    <property type="molecule type" value="Genomic_DNA"/>
</dbReference>
<dbReference type="InterPro" id="IPR017587">
    <property type="entry name" value="YqeC"/>
</dbReference>
<dbReference type="GeneID" id="93278210"/>
<dbReference type="Proteomes" id="UP000198508">
    <property type="component" value="Unassembled WGS sequence"/>
</dbReference>
<organism evidence="1 2">
    <name type="scientific">Enterocloster lavalensis</name>
    <dbReference type="NCBI Taxonomy" id="460384"/>
    <lineage>
        <taxon>Bacteria</taxon>
        <taxon>Bacillati</taxon>
        <taxon>Bacillota</taxon>
        <taxon>Clostridia</taxon>
        <taxon>Lachnospirales</taxon>
        <taxon>Lachnospiraceae</taxon>
        <taxon>Enterocloster</taxon>
    </lineage>
</organism>
<gene>
    <name evidence="1" type="ORF">SAMN05216313_13715</name>
</gene>
<dbReference type="NCBIfam" id="TIGR03172">
    <property type="entry name" value="selenium cofactor biosynthesis protein YqeC"/>
    <property type="match status" value="1"/>
</dbReference>
<dbReference type="RefSeq" id="WP_092370136.1">
    <property type="nucleotide sequence ID" value="NZ_DAINWJ010000382.1"/>
</dbReference>